<organism evidence="2 3">
    <name type="scientific">Methanocalculus taiwanensis</name>
    <dbReference type="NCBI Taxonomy" id="106207"/>
    <lineage>
        <taxon>Archaea</taxon>
        <taxon>Methanobacteriati</taxon>
        <taxon>Methanobacteriota</taxon>
        <taxon>Stenosarchaea group</taxon>
        <taxon>Methanomicrobia</taxon>
        <taxon>Methanomicrobiales</taxon>
        <taxon>Methanocalculaceae</taxon>
        <taxon>Methanocalculus</taxon>
    </lineage>
</organism>
<evidence type="ECO:0000313" key="3">
    <source>
        <dbReference type="Proteomes" id="UP001524383"/>
    </source>
</evidence>
<keyword evidence="1" id="KW-0812">Transmembrane</keyword>
<dbReference type="RefSeq" id="WP_255331300.1">
    <property type="nucleotide sequence ID" value="NZ_VOTZ01000001.1"/>
</dbReference>
<evidence type="ECO:0000313" key="2">
    <source>
        <dbReference type="EMBL" id="MCQ1537397.1"/>
    </source>
</evidence>
<dbReference type="AlphaFoldDB" id="A0ABD4TIT5"/>
<feature type="transmembrane region" description="Helical" evidence="1">
    <location>
        <begin position="7"/>
        <end position="26"/>
    </location>
</feature>
<evidence type="ECO:0000256" key="1">
    <source>
        <dbReference type="SAM" id="Phobius"/>
    </source>
</evidence>
<keyword evidence="3" id="KW-1185">Reference proteome</keyword>
<reference evidence="2 3" key="1">
    <citation type="submission" date="2019-08" db="EMBL/GenBank/DDBJ databases">
        <authorList>
            <person name="Chen S.-C."/>
            <person name="Lai M.-C."/>
            <person name="You Y.-T."/>
        </authorList>
    </citation>
    <scope>NUCLEOTIDE SEQUENCE [LARGE SCALE GENOMIC DNA]</scope>
    <source>
        <strain evidence="2 3">P2F9704a</strain>
    </source>
</reference>
<keyword evidence="1" id="KW-0472">Membrane</keyword>
<comment type="caution">
    <text evidence="2">The sequence shown here is derived from an EMBL/GenBank/DDBJ whole genome shotgun (WGS) entry which is preliminary data.</text>
</comment>
<sequence>MDEQIKKYGVMVLVILIAIAVGVISYQAGVQSGYSAGFEDGELAGASVLNAPGTTTYNKCLDYCYVNYADRQTILDSCLQNCQITYK</sequence>
<accession>A0ABD4TIT5</accession>
<gene>
    <name evidence="2" type="ORF">FTO68_00025</name>
</gene>
<dbReference type="Proteomes" id="UP001524383">
    <property type="component" value="Unassembled WGS sequence"/>
</dbReference>
<name>A0ABD4TIT5_9EURY</name>
<proteinExistence type="predicted"/>
<dbReference type="EMBL" id="VOTZ01000001">
    <property type="protein sequence ID" value="MCQ1537397.1"/>
    <property type="molecule type" value="Genomic_DNA"/>
</dbReference>
<keyword evidence="1" id="KW-1133">Transmembrane helix</keyword>
<protein>
    <submittedName>
        <fullName evidence="2">Uncharacterized protein</fullName>
    </submittedName>
</protein>